<evidence type="ECO:0000313" key="3">
    <source>
        <dbReference type="Proteomes" id="UP000193963"/>
    </source>
</evidence>
<sequence length="161" mass="16651">MRNALIIPAIAAASLTAIPAFAYDGPISDISVDVPAGAAEEGAVPAAYIDTITGDVEAALRDKFDKPTDGGFGLRLEASVLSMEIDPTMGTMEGQVAVFGADSEILDTFLVELEADTVAGNTDPEAYYGPMIEKFATISAEHVADLPVNDEKSIVGEAAAD</sequence>
<dbReference type="Proteomes" id="UP000193963">
    <property type="component" value="Unassembled WGS sequence"/>
</dbReference>
<gene>
    <name evidence="2" type="ORF">PSM7751_02020</name>
</gene>
<dbReference type="EMBL" id="FWFN01000004">
    <property type="protein sequence ID" value="SLN44269.1"/>
    <property type="molecule type" value="Genomic_DNA"/>
</dbReference>
<proteinExistence type="predicted"/>
<name>A0A1X6Z8L3_9RHOB</name>
<dbReference type="OrthoDB" id="7874389at2"/>
<evidence type="ECO:0000256" key="1">
    <source>
        <dbReference type="SAM" id="SignalP"/>
    </source>
</evidence>
<evidence type="ECO:0000313" key="2">
    <source>
        <dbReference type="EMBL" id="SLN44269.1"/>
    </source>
</evidence>
<reference evidence="2 3" key="1">
    <citation type="submission" date="2017-03" db="EMBL/GenBank/DDBJ databases">
        <authorList>
            <person name="Afonso C.L."/>
            <person name="Miller P.J."/>
            <person name="Scott M.A."/>
            <person name="Spackman E."/>
            <person name="Goraichik I."/>
            <person name="Dimitrov K.M."/>
            <person name="Suarez D.L."/>
            <person name="Swayne D.E."/>
        </authorList>
    </citation>
    <scope>NUCLEOTIDE SEQUENCE [LARGE SCALE GENOMIC DNA]</scope>
    <source>
        <strain evidence="2 3">CECT 7751</strain>
    </source>
</reference>
<keyword evidence="1" id="KW-0732">Signal</keyword>
<organism evidence="2 3">
    <name type="scientific">Pseudooceanicola marinus</name>
    <dbReference type="NCBI Taxonomy" id="396013"/>
    <lineage>
        <taxon>Bacteria</taxon>
        <taxon>Pseudomonadati</taxon>
        <taxon>Pseudomonadota</taxon>
        <taxon>Alphaproteobacteria</taxon>
        <taxon>Rhodobacterales</taxon>
        <taxon>Paracoccaceae</taxon>
        <taxon>Pseudooceanicola</taxon>
    </lineage>
</organism>
<accession>A0A1X6Z8L3</accession>
<dbReference type="RefSeq" id="WP_085888028.1">
    <property type="nucleotide sequence ID" value="NZ_FWFN01000004.1"/>
</dbReference>
<protein>
    <submittedName>
        <fullName evidence="2">Uncharacterized protein</fullName>
    </submittedName>
</protein>
<dbReference type="AlphaFoldDB" id="A0A1X6Z8L3"/>
<keyword evidence="3" id="KW-1185">Reference proteome</keyword>
<feature type="chain" id="PRO_5010890306" evidence="1">
    <location>
        <begin position="23"/>
        <end position="161"/>
    </location>
</feature>
<feature type="signal peptide" evidence="1">
    <location>
        <begin position="1"/>
        <end position="22"/>
    </location>
</feature>